<dbReference type="PANTHER" id="PTHR10849">
    <property type="entry name" value="NADH DEHYDROGENASE UBIQUINONE IRON-SULFUR PROTEIN 8, MITOCHONDRIAL"/>
    <property type="match status" value="1"/>
</dbReference>
<dbReference type="PROSITE" id="PS00198">
    <property type="entry name" value="4FE4S_FER_1"/>
    <property type="match status" value="1"/>
</dbReference>
<feature type="domain" description="4Fe-4S ferredoxin-type" evidence="6">
    <location>
        <begin position="65"/>
        <end position="94"/>
    </location>
</feature>
<dbReference type="InterPro" id="IPR017900">
    <property type="entry name" value="4Fe4S_Fe_S_CS"/>
</dbReference>
<dbReference type="Proteomes" id="UP000002572">
    <property type="component" value="Chromosome"/>
</dbReference>
<dbReference type="RefSeq" id="WP_013505247.1">
    <property type="nucleotide sequence ID" value="NC_014836.1"/>
</dbReference>
<evidence type="ECO:0000256" key="2">
    <source>
        <dbReference type="ARBA" id="ARBA00022723"/>
    </source>
</evidence>
<dbReference type="eggNOG" id="COG1143">
    <property type="taxonomic scope" value="Bacteria"/>
</dbReference>
<keyword evidence="4" id="KW-0408">Iron</keyword>
<reference evidence="7 8" key="1">
    <citation type="submission" date="2010-12" db="EMBL/GenBank/DDBJ databases">
        <title>Complete sequence of Desulfurispirillum indicum S5.</title>
        <authorList>
            <consortium name="US DOE Joint Genome Institute"/>
            <person name="Lucas S."/>
            <person name="Copeland A."/>
            <person name="Lapidus A."/>
            <person name="Cheng J.-F."/>
            <person name="Goodwin L."/>
            <person name="Pitluck S."/>
            <person name="Chertkov O."/>
            <person name="Held B."/>
            <person name="Detter J.C."/>
            <person name="Han C."/>
            <person name="Tapia R."/>
            <person name="Land M."/>
            <person name="Hauser L."/>
            <person name="Kyrpides N."/>
            <person name="Ivanova N."/>
            <person name="Mikhailova N."/>
            <person name="Haggblom M."/>
            <person name="Rauschenbach I."/>
            <person name="Bini E."/>
            <person name="Woyke T."/>
        </authorList>
    </citation>
    <scope>NUCLEOTIDE SEQUENCE [LARGE SCALE GENOMIC DNA]</scope>
    <source>
        <strain evidence="8">ATCC BAA-1389 / DSM 22839 / S5</strain>
    </source>
</reference>
<evidence type="ECO:0000256" key="3">
    <source>
        <dbReference type="ARBA" id="ARBA00022737"/>
    </source>
</evidence>
<name>E6W127_DESIS</name>
<dbReference type="InterPro" id="IPR017896">
    <property type="entry name" value="4Fe4S_Fe-S-bd"/>
</dbReference>
<dbReference type="OrthoDB" id="9808559at2"/>
<dbReference type="STRING" id="653733.Selin_0611"/>
<dbReference type="Pfam" id="PF12838">
    <property type="entry name" value="Fer4_7"/>
    <property type="match status" value="1"/>
</dbReference>
<dbReference type="GO" id="GO:0016020">
    <property type="term" value="C:membrane"/>
    <property type="evidence" value="ECO:0007669"/>
    <property type="project" value="InterPro"/>
</dbReference>
<accession>E6W127</accession>
<keyword evidence="2" id="KW-0479">Metal-binding</keyword>
<dbReference type="KEGG" id="din:Selin_0611"/>
<evidence type="ECO:0000256" key="4">
    <source>
        <dbReference type="ARBA" id="ARBA00023004"/>
    </source>
</evidence>
<gene>
    <name evidence="7" type="ordered locus">Selin_0611</name>
</gene>
<evidence type="ECO:0000256" key="5">
    <source>
        <dbReference type="ARBA" id="ARBA00023014"/>
    </source>
</evidence>
<dbReference type="SUPFAM" id="SSF54862">
    <property type="entry name" value="4Fe-4S ferredoxins"/>
    <property type="match status" value="1"/>
</dbReference>
<protein>
    <submittedName>
        <fullName evidence="7">4Fe-4S ferredoxin iron-sulfur binding domain-containing protein</fullName>
    </submittedName>
</protein>
<dbReference type="AlphaFoldDB" id="E6W127"/>
<dbReference type="PROSITE" id="PS51379">
    <property type="entry name" value="4FE4S_FER_2"/>
    <property type="match status" value="2"/>
</dbReference>
<keyword evidence="1" id="KW-0004">4Fe-4S</keyword>
<feature type="domain" description="4Fe-4S ferredoxin-type" evidence="6">
    <location>
        <begin position="111"/>
        <end position="140"/>
    </location>
</feature>
<evidence type="ECO:0000259" key="6">
    <source>
        <dbReference type="PROSITE" id="PS51379"/>
    </source>
</evidence>
<keyword evidence="8" id="KW-1185">Reference proteome</keyword>
<keyword evidence="3" id="KW-0677">Repeat</keyword>
<evidence type="ECO:0000313" key="7">
    <source>
        <dbReference type="EMBL" id="ADU65359.1"/>
    </source>
</evidence>
<dbReference type="Gene3D" id="3.30.70.3270">
    <property type="match status" value="1"/>
</dbReference>
<dbReference type="InParanoid" id="E6W127"/>
<proteinExistence type="predicted"/>
<evidence type="ECO:0000313" key="8">
    <source>
        <dbReference type="Proteomes" id="UP000002572"/>
    </source>
</evidence>
<dbReference type="GO" id="GO:0046872">
    <property type="term" value="F:metal ion binding"/>
    <property type="evidence" value="ECO:0007669"/>
    <property type="project" value="UniProtKB-KW"/>
</dbReference>
<dbReference type="InterPro" id="IPR010226">
    <property type="entry name" value="NADH_quinone_OxRdtase_chainI"/>
</dbReference>
<organism evidence="7 8">
    <name type="scientific">Desulfurispirillum indicum (strain ATCC BAA-1389 / DSM 22839 / S5)</name>
    <dbReference type="NCBI Taxonomy" id="653733"/>
    <lineage>
        <taxon>Bacteria</taxon>
        <taxon>Pseudomonadati</taxon>
        <taxon>Chrysiogenota</taxon>
        <taxon>Chrysiogenia</taxon>
        <taxon>Chrysiogenales</taxon>
        <taxon>Chrysiogenaceae</taxon>
        <taxon>Desulfurispirillum</taxon>
    </lineage>
</organism>
<sequence>MAHDEHSTATPASEPSVAVKTIEAVAAGAKAISIGMKTVLKYAGGPRPTREYPEVVRPLPERSRGRLYFIEEKCIACNMCVKACPIDVIQLEFHREDREVDGKVKKVPVIDKYTVDIGECISCGLCAEHCPTDAVFQSQEYETAYYYKELFVMNKDELAMTFPEYIEKKSRELKGK</sequence>
<dbReference type="GO" id="GO:0051539">
    <property type="term" value="F:4 iron, 4 sulfur cluster binding"/>
    <property type="evidence" value="ECO:0007669"/>
    <property type="project" value="UniProtKB-KW"/>
</dbReference>
<evidence type="ECO:0000256" key="1">
    <source>
        <dbReference type="ARBA" id="ARBA00022485"/>
    </source>
</evidence>
<keyword evidence="5" id="KW-0411">Iron-sulfur</keyword>
<dbReference type="GO" id="GO:0016651">
    <property type="term" value="F:oxidoreductase activity, acting on NAD(P)H"/>
    <property type="evidence" value="ECO:0007669"/>
    <property type="project" value="InterPro"/>
</dbReference>
<dbReference type="EMBL" id="CP002432">
    <property type="protein sequence ID" value="ADU65359.1"/>
    <property type="molecule type" value="Genomic_DNA"/>
</dbReference>
<dbReference type="HOGENOM" id="CLU_067218_4_3_0"/>